<reference evidence="1 2" key="1">
    <citation type="submission" date="2019-05" db="EMBL/GenBank/DDBJ databases">
        <title>Another draft genome of Portunus trituberculatus and its Hox gene families provides insights of decapod evolution.</title>
        <authorList>
            <person name="Jeong J.-H."/>
            <person name="Song I."/>
            <person name="Kim S."/>
            <person name="Choi T."/>
            <person name="Kim D."/>
            <person name="Ryu S."/>
            <person name="Kim W."/>
        </authorList>
    </citation>
    <scope>NUCLEOTIDE SEQUENCE [LARGE SCALE GENOMIC DNA]</scope>
    <source>
        <tissue evidence="1">Muscle</tissue>
    </source>
</reference>
<sequence>MGGGVLVCWRGVLGVHYEAIPTKLSSPVDPEVVISQEPLTSPSTVCSSSPRASSVLMVQAGYFINR</sequence>
<evidence type="ECO:0000313" key="1">
    <source>
        <dbReference type="EMBL" id="MPC53156.1"/>
    </source>
</evidence>
<keyword evidence="2" id="KW-1185">Reference proteome</keyword>
<name>A0A5B7G6N8_PORTR</name>
<dbReference type="AlphaFoldDB" id="A0A5B7G6N8"/>
<dbReference type="EMBL" id="VSRR010011418">
    <property type="protein sequence ID" value="MPC53156.1"/>
    <property type="molecule type" value="Genomic_DNA"/>
</dbReference>
<evidence type="ECO:0000313" key="2">
    <source>
        <dbReference type="Proteomes" id="UP000324222"/>
    </source>
</evidence>
<protein>
    <submittedName>
        <fullName evidence="1">Uncharacterized protein</fullName>
    </submittedName>
</protein>
<organism evidence="1 2">
    <name type="scientific">Portunus trituberculatus</name>
    <name type="common">Swimming crab</name>
    <name type="synonym">Neptunus trituberculatus</name>
    <dbReference type="NCBI Taxonomy" id="210409"/>
    <lineage>
        <taxon>Eukaryota</taxon>
        <taxon>Metazoa</taxon>
        <taxon>Ecdysozoa</taxon>
        <taxon>Arthropoda</taxon>
        <taxon>Crustacea</taxon>
        <taxon>Multicrustacea</taxon>
        <taxon>Malacostraca</taxon>
        <taxon>Eumalacostraca</taxon>
        <taxon>Eucarida</taxon>
        <taxon>Decapoda</taxon>
        <taxon>Pleocyemata</taxon>
        <taxon>Brachyura</taxon>
        <taxon>Eubrachyura</taxon>
        <taxon>Portunoidea</taxon>
        <taxon>Portunidae</taxon>
        <taxon>Portuninae</taxon>
        <taxon>Portunus</taxon>
    </lineage>
</organism>
<accession>A0A5B7G6N8</accession>
<gene>
    <name evidence="1" type="ORF">E2C01_047042</name>
</gene>
<dbReference type="Proteomes" id="UP000324222">
    <property type="component" value="Unassembled WGS sequence"/>
</dbReference>
<comment type="caution">
    <text evidence="1">The sequence shown here is derived from an EMBL/GenBank/DDBJ whole genome shotgun (WGS) entry which is preliminary data.</text>
</comment>
<proteinExistence type="predicted"/>